<accession>A0AB34GD27</accession>
<dbReference type="PANTHER" id="PTHR24346:SF82">
    <property type="entry name" value="KP78A-RELATED"/>
    <property type="match status" value="1"/>
</dbReference>
<dbReference type="GO" id="GO:0005524">
    <property type="term" value="F:ATP binding"/>
    <property type="evidence" value="ECO:0007669"/>
    <property type="project" value="UniProtKB-KW"/>
</dbReference>
<dbReference type="InterPro" id="IPR000719">
    <property type="entry name" value="Prot_kinase_dom"/>
</dbReference>
<gene>
    <name evidence="9" type="ORF">J1605_014166</name>
</gene>
<dbReference type="Proteomes" id="UP001159641">
    <property type="component" value="Unassembled WGS sequence"/>
</dbReference>
<organism evidence="9 10">
    <name type="scientific">Eschrichtius robustus</name>
    <name type="common">California gray whale</name>
    <name type="synonym">Eschrichtius gibbosus</name>
    <dbReference type="NCBI Taxonomy" id="9764"/>
    <lineage>
        <taxon>Eukaryota</taxon>
        <taxon>Metazoa</taxon>
        <taxon>Chordata</taxon>
        <taxon>Craniata</taxon>
        <taxon>Vertebrata</taxon>
        <taxon>Euteleostomi</taxon>
        <taxon>Mammalia</taxon>
        <taxon>Eutheria</taxon>
        <taxon>Laurasiatheria</taxon>
        <taxon>Artiodactyla</taxon>
        <taxon>Whippomorpha</taxon>
        <taxon>Cetacea</taxon>
        <taxon>Mysticeti</taxon>
        <taxon>Eschrichtiidae</taxon>
        <taxon>Eschrichtius</taxon>
    </lineage>
</organism>
<evidence type="ECO:0000313" key="10">
    <source>
        <dbReference type="Proteomes" id="UP001159641"/>
    </source>
</evidence>
<keyword evidence="5" id="KW-0418">Kinase</keyword>
<evidence type="ECO:0000313" key="9">
    <source>
        <dbReference type="EMBL" id="KAJ8777813.1"/>
    </source>
</evidence>
<keyword evidence="10" id="KW-1185">Reference proteome</keyword>
<feature type="compositionally biased region" description="Pro residues" evidence="7">
    <location>
        <begin position="200"/>
        <end position="209"/>
    </location>
</feature>
<dbReference type="Gene3D" id="1.10.510.10">
    <property type="entry name" value="Transferase(Phosphotransferase) domain 1"/>
    <property type="match status" value="1"/>
</dbReference>
<reference evidence="9 10" key="1">
    <citation type="submission" date="2022-11" db="EMBL/GenBank/DDBJ databases">
        <title>Whole genome sequence of Eschrichtius robustus ER-17-0199.</title>
        <authorList>
            <person name="Bruniche-Olsen A."/>
            <person name="Black A.N."/>
            <person name="Fields C.J."/>
            <person name="Walden K."/>
            <person name="Dewoody J.A."/>
        </authorList>
    </citation>
    <scope>NUCLEOTIDE SEQUENCE [LARGE SCALE GENOMIC DNA]</scope>
    <source>
        <strain evidence="9">ER-17-0199</strain>
        <tissue evidence="9">Blubber</tissue>
    </source>
</reference>
<dbReference type="SUPFAM" id="SSF56112">
    <property type="entry name" value="Protein kinase-like (PK-like)"/>
    <property type="match status" value="1"/>
</dbReference>
<keyword evidence="3" id="KW-0808">Transferase</keyword>
<keyword evidence="6" id="KW-0067">ATP-binding</keyword>
<evidence type="ECO:0000256" key="5">
    <source>
        <dbReference type="ARBA" id="ARBA00022777"/>
    </source>
</evidence>
<evidence type="ECO:0000256" key="3">
    <source>
        <dbReference type="ARBA" id="ARBA00022679"/>
    </source>
</evidence>
<evidence type="ECO:0000256" key="6">
    <source>
        <dbReference type="ARBA" id="ARBA00022840"/>
    </source>
</evidence>
<feature type="region of interest" description="Disordered" evidence="7">
    <location>
        <begin position="121"/>
        <end position="209"/>
    </location>
</feature>
<evidence type="ECO:0000259" key="8">
    <source>
        <dbReference type="PROSITE" id="PS50011"/>
    </source>
</evidence>
<dbReference type="PROSITE" id="PS50011">
    <property type="entry name" value="PROTEIN_KINASE_DOM"/>
    <property type="match status" value="1"/>
</dbReference>
<dbReference type="GO" id="GO:0035556">
    <property type="term" value="P:intracellular signal transduction"/>
    <property type="evidence" value="ECO:0007669"/>
    <property type="project" value="TreeGrafter"/>
</dbReference>
<dbReference type="EC" id="2.7.11.1" evidence="1"/>
<dbReference type="Pfam" id="PF00069">
    <property type="entry name" value="Pkinase"/>
    <property type="match status" value="1"/>
</dbReference>
<comment type="caution">
    <text evidence="9">The sequence shown here is derived from an EMBL/GenBank/DDBJ whole genome shotgun (WGS) entry which is preliminary data.</text>
</comment>
<evidence type="ECO:0000256" key="7">
    <source>
        <dbReference type="SAM" id="MobiDB-lite"/>
    </source>
</evidence>
<evidence type="ECO:0000256" key="1">
    <source>
        <dbReference type="ARBA" id="ARBA00012513"/>
    </source>
</evidence>
<protein>
    <recommendedName>
        <fullName evidence="1">non-specific serine/threonine protein kinase</fullName>
        <ecNumber evidence="1">2.7.11.1</ecNumber>
    </recommendedName>
</protein>
<dbReference type="SMART" id="SM00220">
    <property type="entry name" value="S_TKc"/>
    <property type="match status" value="1"/>
</dbReference>
<dbReference type="GO" id="GO:0004674">
    <property type="term" value="F:protein serine/threonine kinase activity"/>
    <property type="evidence" value="ECO:0007669"/>
    <property type="project" value="UniProtKB-KW"/>
</dbReference>
<dbReference type="AlphaFoldDB" id="A0AB34GD27"/>
<keyword evidence="4" id="KW-0547">Nucleotide-binding</keyword>
<keyword evidence="2" id="KW-0723">Serine/threonine-protein kinase</keyword>
<dbReference type="EMBL" id="JAIQCJ010002289">
    <property type="protein sequence ID" value="KAJ8777813.1"/>
    <property type="molecule type" value="Genomic_DNA"/>
</dbReference>
<evidence type="ECO:0000256" key="2">
    <source>
        <dbReference type="ARBA" id="ARBA00022527"/>
    </source>
</evidence>
<proteinExistence type="predicted"/>
<dbReference type="GO" id="GO:0005737">
    <property type="term" value="C:cytoplasm"/>
    <property type="evidence" value="ECO:0007669"/>
    <property type="project" value="TreeGrafter"/>
</dbReference>
<dbReference type="PANTHER" id="PTHR24346">
    <property type="entry name" value="MAP/MICROTUBULE AFFINITY-REGULATING KINASE"/>
    <property type="match status" value="1"/>
</dbReference>
<feature type="domain" description="Protein kinase" evidence="8">
    <location>
        <begin position="1"/>
        <end position="177"/>
    </location>
</feature>
<sequence length="209" mass="22952">MAISADKEAHIDNYEILHTIDECRFAKACHQRGVICRDLKPGNLLSDAEINIKIMDFGLSNECKESGKLDTFCGSPAYAAPELFLGQSYDGPAMDVWSLGILLYSMVTRTLGSRWDQIQDSGAARRHDSVSSEEPEVGGCTISVRPSLSADLSSHEVEPSPSPEVSTQSEPLLPTWLYQEESEQLQEDPKSGQKTSKTANPPPAWRRGP</sequence>
<name>A0AB34GD27_ESCRO</name>
<dbReference type="InterPro" id="IPR011009">
    <property type="entry name" value="Kinase-like_dom_sf"/>
</dbReference>
<evidence type="ECO:0000256" key="4">
    <source>
        <dbReference type="ARBA" id="ARBA00022741"/>
    </source>
</evidence>